<protein>
    <recommendedName>
        <fullName evidence="4">Holin</fullName>
    </recommendedName>
</protein>
<reference evidence="2 3" key="1">
    <citation type="submission" date="2019-05" db="EMBL/GenBank/DDBJ databases">
        <title>Complete genome sequencing of Anaerostipes rhamnosivorans.</title>
        <authorList>
            <person name="Bui T.P.N."/>
            <person name="de Vos W.M."/>
        </authorList>
    </citation>
    <scope>NUCLEOTIDE SEQUENCE [LARGE SCALE GENOMIC DNA]</scope>
    <source>
        <strain evidence="2 3">1y2</strain>
    </source>
</reference>
<feature type="compositionally biased region" description="Basic and acidic residues" evidence="1">
    <location>
        <begin position="25"/>
        <end position="43"/>
    </location>
</feature>
<sequence>MESIVYGAITGLASTGLHQGFTRSIEGESKNEKIDGGKQDGQL</sequence>
<keyword evidence="3" id="KW-1185">Reference proteome</keyword>
<dbReference type="AlphaFoldDB" id="A0A4P8IG77"/>
<gene>
    <name evidence="2" type="ORF">AR1Y2_2942</name>
</gene>
<accession>A0A4P8IG77</accession>
<organism evidence="2 3">
    <name type="scientific">Anaerostipes rhamnosivorans</name>
    <dbReference type="NCBI Taxonomy" id="1229621"/>
    <lineage>
        <taxon>Bacteria</taxon>
        <taxon>Bacillati</taxon>
        <taxon>Bacillota</taxon>
        <taxon>Clostridia</taxon>
        <taxon>Lachnospirales</taxon>
        <taxon>Lachnospiraceae</taxon>
        <taxon>Anaerostipes</taxon>
    </lineage>
</organism>
<evidence type="ECO:0000313" key="2">
    <source>
        <dbReference type="EMBL" id="QCP36396.1"/>
    </source>
</evidence>
<dbReference type="KEGG" id="arf:AR1Y2_2942"/>
<name>A0A4P8IG77_9FIRM</name>
<feature type="region of interest" description="Disordered" evidence="1">
    <location>
        <begin position="23"/>
        <end position="43"/>
    </location>
</feature>
<evidence type="ECO:0000256" key="1">
    <source>
        <dbReference type="SAM" id="MobiDB-lite"/>
    </source>
</evidence>
<dbReference type="EMBL" id="CP040058">
    <property type="protein sequence ID" value="QCP36396.1"/>
    <property type="molecule type" value="Genomic_DNA"/>
</dbReference>
<evidence type="ECO:0008006" key="4">
    <source>
        <dbReference type="Google" id="ProtNLM"/>
    </source>
</evidence>
<evidence type="ECO:0000313" key="3">
    <source>
        <dbReference type="Proteomes" id="UP000298653"/>
    </source>
</evidence>
<dbReference type="Proteomes" id="UP000298653">
    <property type="component" value="Chromosome"/>
</dbReference>
<proteinExistence type="predicted"/>